<name>A0A0D2ZVP9_BRAOL</name>
<dbReference type="AlphaFoldDB" id="A0A0D2ZVP9"/>
<organism evidence="1 2">
    <name type="scientific">Brassica oleracea var. oleracea</name>
    <dbReference type="NCBI Taxonomy" id="109376"/>
    <lineage>
        <taxon>Eukaryota</taxon>
        <taxon>Viridiplantae</taxon>
        <taxon>Streptophyta</taxon>
        <taxon>Embryophyta</taxon>
        <taxon>Tracheophyta</taxon>
        <taxon>Spermatophyta</taxon>
        <taxon>Magnoliopsida</taxon>
        <taxon>eudicotyledons</taxon>
        <taxon>Gunneridae</taxon>
        <taxon>Pentapetalae</taxon>
        <taxon>rosids</taxon>
        <taxon>malvids</taxon>
        <taxon>Brassicales</taxon>
        <taxon>Brassicaceae</taxon>
        <taxon>Brassiceae</taxon>
        <taxon>Brassica</taxon>
    </lineage>
</organism>
<proteinExistence type="predicted"/>
<dbReference type="Proteomes" id="UP000032141">
    <property type="component" value="Unassembled WGS sequence"/>
</dbReference>
<dbReference type="EnsemblPlants" id="Bo01920s010.1">
    <property type="protein sequence ID" value="Bo01920s010.1"/>
    <property type="gene ID" value="Bo01920s010"/>
</dbReference>
<protein>
    <submittedName>
        <fullName evidence="1">Uncharacterized protein</fullName>
    </submittedName>
</protein>
<sequence length="55" mass="6354">MENYVGISKEQKVSAKVILCHLTFLSSPWKCSPKCLMQDIELGTLGFIQRWLILR</sequence>
<accession>A0A0D2ZVP9</accession>
<keyword evidence="2" id="KW-1185">Reference proteome</keyword>
<dbReference type="HOGENOM" id="CLU_3035178_0_0_1"/>
<reference evidence="1" key="1">
    <citation type="journal article" date="2014" name="Genome Biol.">
        <title>Transcriptome and methylome profiling reveals relics of genome dominance in the mesopolyploid Brassica oleracea.</title>
        <authorList>
            <person name="Parkin I.A."/>
            <person name="Koh C."/>
            <person name="Tang H."/>
            <person name="Robinson S.J."/>
            <person name="Kagale S."/>
            <person name="Clarke W.E."/>
            <person name="Town C.D."/>
            <person name="Nixon J."/>
            <person name="Krishnakumar V."/>
            <person name="Bidwell S.L."/>
            <person name="Denoeud F."/>
            <person name="Belcram H."/>
            <person name="Links M.G."/>
            <person name="Just J."/>
            <person name="Clarke C."/>
            <person name="Bender T."/>
            <person name="Huebert T."/>
            <person name="Mason A.S."/>
            <person name="Pires J.C."/>
            <person name="Barker G."/>
            <person name="Moore J."/>
            <person name="Walley P.G."/>
            <person name="Manoli S."/>
            <person name="Batley J."/>
            <person name="Edwards D."/>
            <person name="Nelson M.N."/>
            <person name="Wang X."/>
            <person name="Paterson A.H."/>
            <person name="King G."/>
            <person name="Bancroft I."/>
            <person name="Chalhoub B."/>
            <person name="Sharpe A.G."/>
        </authorList>
    </citation>
    <scope>NUCLEOTIDE SEQUENCE [LARGE SCALE GENOMIC DNA]</scope>
    <source>
        <strain evidence="1">cv. TO1000</strain>
    </source>
</reference>
<dbReference type="Gramene" id="Bo01920s010.1">
    <property type="protein sequence ID" value="Bo01920s010.1"/>
    <property type="gene ID" value="Bo01920s010"/>
</dbReference>
<reference evidence="1" key="2">
    <citation type="submission" date="2015-06" db="UniProtKB">
        <authorList>
            <consortium name="EnsemblPlants"/>
        </authorList>
    </citation>
    <scope>IDENTIFICATION</scope>
</reference>
<evidence type="ECO:0000313" key="1">
    <source>
        <dbReference type="EnsemblPlants" id="Bo01920s010.1"/>
    </source>
</evidence>
<evidence type="ECO:0000313" key="2">
    <source>
        <dbReference type="Proteomes" id="UP000032141"/>
    </source>
</evidence>